<evidence type="ECO:0000256" key="2">
    <source>
        <dbReference type="ARBA" id="ARBA00006840"/>
    </source>
</evidence>
<feature type="transmembrane region" description="Helical" evidence="6">
    <location>
        <begin position="100"/>
        <end position="123"/>
    </location>
</feature>
<comment type="subcellular location">
    <subcellularLocation>
        <location evidence="1">Membrane</location>
        <topology evidence="1">Multi-pass membrane protein</topology>
    </subcellularLocation>
</comment>
<dbReference type="PRINTS" id="PR00259">
    <property type="entry name" value="TMFOUR"/>
</dbReference>
<dbReference type="EMBL" id="JAUCMV010000002">
    <property type="protein sequence ID" value="KAK0417946.1"/>
    <property type="molecule type" value="Genomic_DNA"/>
</dbReference>
<name>A0AA39M1B2_9BILA</name>
<dbReference type="AlphaFoldDB" id="A0AA39M1B2"/>
<comment type="similarity">
    <text evidence="2">Belongs to the tetraspanin (TM4SF) family.</text>
</comment>
<organism evidence="7 8">
    <name type="scientific">Steinernema hermaphroditum</name>
    <dbReference type="NCBI Taxonomy" id="289476"/>
    <lineage>
        <taxon>Eukaryota</taxon>
        <taxon>Metazoa</taxon>
        <taxon>Ecdysozoa</taxon>
        <taxon>Nematoda</taxon>
        <taxon>Chromadorea</taxon>
        <taxon>Rhabditida</taxon>
        <taxon>Tylenchina</taxon>
        <taxon>Panagrolaimomorpha</taxon>
        <taxon>Strongyloidoidea</taxon>
        <taxon>Steinernematidae</taxon>
        <taxon>Steinernema</taxon>
    </lineage>
</organism>
<evidence type="ECO:0000256" key="1">
    <source>
        <dbReference type="ARBA" id="ARBA00004141"/>
    </source>
</evidence>
<keyword evidence="4 6" id="KW-1133">Transmembrane helix</keyword>
<dbReference type="GO" id="GO:0005886">
    <property type="term" value="C:plasma membrane"/>
    <property type="evidence" value="ECO:0007669"/>
    <property type="project" value="TreeGrafter"/>
</dbReference>
<dbReference type="PIRSF" id="PIRSF002419">
    <property type="entry name" value="Tetraspanin"/>
    <property type="match status" value="1"/>
</dbReference>
<evidence type="ECO:0008006" key="9">
    <source>
        <dbReference type="Google" id="ProtNLM"/>
    </source>
</evidence>
<feature type="transmembrane region" description="Helical" evidence="6">
    <location>
        <begin position="44"/>
        <end position="67"/>
    </location>
</feature>
<reference evidence="7" key="1">
    <citation type="submission" date="2023-06" db="EMBL/GenBank/DDBJ databases">
        <title>Genomic analysis of the entomopathogenic nematode Steinernema hermaphroditum.</title>
        <authorList>
            <person name="Schwarz E.M."/>
            <person name="Heppert J.K."/>
            <person name="Baniya A."/>
            <person name="Schwartz H.T."/>
            <person name="Tan C.-H."/>
            <person name="Antoshechkin I."/>
            <person name="Sternberg P.W."/>
            <person name="Goodrich-Blair H."/>
            <person name="Dillman A.R."/>
        </authorList>
    </citation>
    <scope>NUCLEOTIDE SEQUENCE</scope>
    <source>
        <strain evidence="7">PS9179</strain>
        <tissue evidence="7">Whole animal</tissue>
    </source>
</reference>
<gene>
    <name evidence="7" type="ORF">QR680_013293</name>
</gene>
<dbReference type="InterPro" id="IPR000301">
    <property type="entry name" value="Tetraspanin_animals"/>
</dbReference>
<evidence type="ECO:0000313" key="8">
    <source>
        <dbReference type="Proteomes" id="UP001175271"/>
    </source>
</evidence>
<sequence length="257" mass="27805">METFPTASDCSSSWTSESSSSFAESIRRCKMGSGGDACSRCSRVVLGVMNTAMLLAALALLGLVIWIRVDPHFEAEIRQNLLNDTIGDVETSRRHLRTGILVAFWVLVGFGVAASLIGLLGALAGCCRSRALLGLYFTTMAVLVLLEIALGIFVLVFRPKIKDEVERYVNLVFSDSTSSSDVAAFTHRYNCCSPSFSGPVCQPGVPTCTAAVWDRLDFSLMVTGIALLGVLVLQIATQCFSLALLVKSRYRPDDDED</sequence>
<feature type="transmembrane region" description="Helical" evidence="6">
    <location>
        <begin position="135"/>
        <end position="157"/>
    </location>
</feature>
<evidence type="ECO:0000256" key="3">
    <source>
        <dbReference type="ARBA" id="ARBA00022692"/>
    </source>
</evidence>
<keyword evidence="3 6" id="KW-0812">Transmembrane</keyword>
<accession>A0AA39M1B2</accession>
<evidence type="ECO:0000313" key="7">
    <source>
        <dbReference type="EMBL" id="KAK0417946.1"/>
    </source>
</evidence>
<evidence type="ECO:0000256" key="5">
    <source>
        <dbReference type="ARBA" id="ARBA00023136"/>
    </source>
</evidence>
<keyword evidence="5 6" id="KW-0472">Membrane</keyword>
<evidence type="ECO:0000256" key="4">
    <source>
        <dbReference type="ARBA" id="ARBA00022989"/>
    </source>
</evidence>
<evidence type="ECO:0000256" key="6">
    <source>
        <dbReference type="SAM" id="Phobius"/>
    </source>
</evidence>
<keyword evidence="8" id="KW-1185">Reference proteome</keyword>
<dbReference type="PANTHER" id="PTHR19282:SF378">
    <property type="entry name" value="TETRASPANIN"/>
    <property type="match status" value="1"/>
</dbReference>
<dbReference type="Pfam" id="PF00335">
    <property type="entry name" value="Tetraspanin"/>
    <property type="match status" value="1"/>
</dbReference>
<comment type="caution">
    <text evidence="7">The sequence shown here is derived from an EMBL/GenBank/DDBJ whole genome shotgun (WGS) entry which is preliminary data.</text>
</comment>
<feature type="transmembrane region" description="Helical" evidence="6">
    <location>
        <begin position="220"/>
        <end position="246"/>
    </location>
</feature>
<protein>
    <recommendedName>
        <fullName evidence="9">Tetraspanin</fullName>
    </recommendedName>
</protein>
<dbReference type="PANTHER" id="PTHR19282">
    <property type="entry name" value="TETRASPANIN"/>
    <property type="match status" value="1"/>
</dbReference>
<dbReference type="InterPro" id="IPR018499">
    <property type="entry name" value="Tetraspanin/Peripherin"/>
</dbReference>
<dbReference type="Proteomes" id="UP001175271">
    <property type="component" value="Unassembled WGS sequence"/>
</dbReference>
<proteinExistence type="inferred from homology"/>